<dbReference type="PATRIC" id="fig|396596.7.peg.5613"/>
<dbReference type="EMBL" id="ABLC01000041">
    <property type="protein sequence ID" value="EDT04294.1"/>
    <property type="molecule type" value="Genomic_DNA"/>
</dbReference>
<name>B1FDS3_9BURK</name>
<feature type="compositionally biased region" description="Basic and acidic residues" evidence="1">
    <location>
        <begin position="21"/>
        <end position="38"/>
    </location>
</feature>
<gene>
    <name evidence="2" type="ORF">BamIOP4010DRAFT_2182</name>
</gene>
<comment type="caution">
    <text evidence="2">The sequence shown here is derived from an EMBL/GenBank/DDBJ whole genome shotgun (WGS) entry which is preliminary data.</text>
</comment>
<accession>B1FDS3</accession>
<dbReference type="AlphaFoldDB" id="B1FDS3"/>
<reference evidence="2 3" key="1">
    <citation type="submission" date="2008-03" db="EMBL/GenBank/DDBJ databases">
        <title>Sequencing of the draft genome and assembly of Burkholderia ambifaria IOP40-10.</title>
        <authorList>
            <consortium name="US DOE Joint Genome Institute (JGI-PGF)"/>
            <person name="Copeland A."/>
            <person name="Lucas S."/>
            <person name="Lapidus A."/>
            <person name="Glavina del Rio T."/>
            <person name="Dalin E."/>
            <person name="Tice H."/>
            <person name="Bruce D."/>
            <person name="Goodwin L."/>
            <person name="Pitluck S."/>
            <person name="Larimer F."/>
            <person name="Land M.L."/>
            <person name="Hauser L."/>
            <person name="Tiedje J."/>
            <person name="Richardson P."/>
        </authorList>
    </citation>
    <scope>NUCLEOTIDE SEQUENCE [LARGE SCALE GENOMIC DNA]</scope>
    <source>
        <strain evidence="2 3">IOP40-10</strain>
    </source>
</reference>
<protein>
    <submittedName>
        <fullName evidence="2">Uncharacterized protein</fullName>
    </submittedName>
</protein>
<evidence type="ECO:0000313" key="3">
    <source>
        <dbReference type="Proteomes" id="UP000005463"/>
    </source>
</evidence>
<organism evidence="2 3">
    <name type="scientific">Burkholderia ambifaria IOP40-10</name>
    <dbReference type="NCBI Taxonomy" id="396596"/>
    <lineage>
        <taxon>Bacteria</taxon>
        <taxon>Pseudomonadati</taxon>
        <taxon>Pseudomonadota</taxon>
        <taxon>Betaproteobacteria</taxon>
        <taxon>Burkholderiales</taxon>
        <taxon>Burkholderiaceae</taxon>
        <taxon>Burkholderia</taxon>
        <taxon>Burkholderia cepacia complex</taxon>
    </lineage>
</organism>
<proteinExistence type="predicted"/>
<evidence type="ECO:0000256" key="1">
    <source>
        <dbReference type="SAM" id="MobiDB-lite"/>
    </source>
</evidence>
<dbReference type="Proteomes" id="UP000005463">
    <property type="component" value="Unassembled WGS sequence"/>
</dbReference>
<evidence type="ECO:0000313" key="2">
    <source>
        <dbReference type="EMBL" id="EDT04294.1"/>
    </source>
</evidence>
<sequence>MWIYWRGYPWGGRARGGAPWADRRGGGEASTKSEEKNE</sequence>
<feature type="region of interest" description="Disordered" evidence="1">
    <location>
        <begin position="11"/>
        <end position="38"/>
    </location>
</feature>